<evidence type="ECO:0000313" key="15">
    <source>
        <dbReference type="EMBL" id="KTD52645.1"/>
    </source>
</evidence>
<evidence type="ECO:0000256" key="4">
    <source>
        <dbReference type="ARBA" id="ARBA00012595"/>
    </source>
</evidence>
<keyword evidence="16" id="KW-1185">Reference proteome</keyword>
<dbReference type="SUPFAM" id="SSF51011">
    <property type="entry name" value="Glycosyl hydrolase domain"/>
    <property type="match status" value="1"/>
</dbReference>
<dbReference type="GO" id="GO:0004556">
    <property type="term" value="F:alpha-amylase activity"/>
    <property type="evidence" value="ECO:0007669"/>
    <property type="project" value="UniProtKB-UniRule"/>
</dbReference>
<accession>A0A0W0Y6Y1</accession>
<dbReference type="PANTHER" id="PTHR43447">
    <property type="entry name" value="ALPHA-AMYLASE"/>
    <property type="match status" value="1"/>
</dbReference>
<dbReference type="GO" id="GO:0005975">
    <property type="term" value="P:carbohydrate metabolic process"/>
    <property type="evidence" value="ECO:0007669"/>
    <property type="project" value="InterPro"/>
</dbReference>
<dbReference type="STRING" id="45073.Lqui_0098"/>
<name>A0A0W0Y6Y1_9GAMM</name>
<dbReference type="SUPFAM" id="SSF51445">
    <property type="entry name" value="(Trans)glycosidases"/>
    <property type="match status" value="1"/>
</dbReference>
<dbReference type="OrthoDB" id="9805159at2"/>
<dbReference type="PATRIC" id="fig|45073.5.peg.103"/>
<comment type="similarity">
    <text evidence="3 11">Belongs to the glycosyl hydrolase 13 family.</text>
</comment>
<evidence type="ECO:0000256" key="12">
    <source>
        <dbReference type="RuleBase" id="RU361134"/>
    </source>
</evidence>
<evidence type="ECO:0000256" key="7">
    <source>
        <dbReference type="ARBA" id="ARBA00022801"/>
    </source>
</evidence>
<evidence type="ECO:0000256" key="5">
    <source>
        <dbReference type="ARBA" id="ARBA00017303"/>
    </source>
</evidence>
<keyword evidence="7 12" id="KW-0378">Hydrolase</keyword>
<dbReference type="SMART" id="SM00642">
    <property type="entry name" value="Aamy"/>
    <property type="match status" value="1"/>
</dbReference>
<dbReference type="InterPro" id="IPR017853">
    <property type="entry name" value="GH"/>
</dbReference>
<dbReference type="GO" id="GO:0046872">
    <property type="term" value="F:metal ion binding"/>
    <property type="evidence" value="ECO:0007669"/>
    <property type="project" value="UniProtKB-KW"/>
</dbReference>
<evidence type="ECO:0000256" key="10">
    <source>
        <dbReference type="ARBA" id="ARBA00023295"/>
    </source>
</evidence>
<dbReference type="Pfam" id="PF00128">
    <property type="entry name" value="Alpha-amylase"/>
    <property type="match status" value="1"/>
</dbReference>
<sequence length="463" mass="52954">MYKWTYCIVYFCIIFSFTEYSWAHNFQTEARKKVTVTLFQWPFDSVAKECPMLAKTGYGYVEISPVQEHIRGPQWWTSYQPVSYQIAGRLGDESALKNMIAQCHAAGIKVIADVVVNHMTRGYGVGTNGTRYSKYDYPGTYQIQDFHWCRSNIDDYSNRDNVQNCELDSLADLDTGSDYVRGTIASFLNHLIDLNVDGFRVDAAKHISADDLGAIRARLKKNSFWVQEVIYSEGEAIHPLEYRHLGDLDEFRYGRDLKRIFEREKLAYLKSFGESWGYLPGEIARSFIDNWDTERNNSTLTYKDGENYLLANIFMLAHPYGSPNVYSGYRFNHIDAGPPLTKVCSKDWVCQHRFPAIANMVKFYNAVFNTPLNDWWTNEGNAIAFGRGDKGFLVINHEEFAITETFKTSLPAGVYCDVIHGNLDLRGNCTAETYQVDEKGRFTARIEANDALAIYVAEIAPSH</sequence>
<evidence type="ECO:0000256" key="8">
    <source>
        <dbReference type="ARBA" id="ARBA00022837"/>
    </source>
</evidence>
<comment type="catalytic activity">
    <reaction evidence="1 12">
        <text>Endohydrolysis of (1-&gt;4)-alpha-D-glucosidic linkages in polysaccharides containing three or more (1-&gt;4)-alpha-linked D-glucose units.</text>
        <dbReference type="EC" id="3.2.1.1"/>
    </reaction>
</comment>
<evidence type="ECO:0000256" key="9">
    <source>
        <dbReference type="ARBA" id="ARBA00023277"/>
    </source>
</evidence>
<evidence type="ECO:0000313" key="16">
    <source>
        <dbReference type="Proteomes" id="UP000054618"/>
    </source>
</evidence>
<dbReference type="AlphaFoldDB" id="A0A0W0Y6Y1"/>
<dbReference type="EMBL" id="LNYS01000002">
    <property type="protein sequence ID" value="KTD52645.1"/>
    <property type="molecule type" value="Genomic_DNA"/>
</dbReference>
<organism evidence="15 16">
    <name type="scientific">Legionella quinlivanii</name>
    <dbReference type="NCBI Taxonomy" id="45073"/>
    <lineage>
        <taxon>Bacteria</taxon>
        <taxon>Pseudomonadati</taxon>
        <taxon>Pseudomonadota</taxon>
        <taxon>Gammaproteobacteria</taxon>
        <taxon>Legionellales</taxon>
        <taxon>Legionellaceae</taxon>
        <taxon>Legionella</taxon>
    </lineage>
</organism>
<comment type="cofactor">
    <cofactor evidence="2">
        <name>Ca(2+)</name>
        <dbReference type="ChEBI" id="CHEBI:29108"/>
    </cofactor>
</comment>
<dbReference type="InterPro" id="IPR013780">
    <property type="entry name" value="Glyco_hydro_b"/>
</dbReference>
<evidence type="ECO:0000256" key="3">
    <source>
        <dbReference type="ARBA" id="ARBA00008061"/>
    </source>
</evidence>
<dbReference type="SMART" id="SM00632">
    <property type="entry name" value="Aamy_C"/>
    <property type="match status" value="1"/>
</dbReference>
<dbReference type="PRINTS" id="PR00110">
    <property type="entry name" value="ALPHAAMYLASE"/>
</dbReference>
<keyword evidence="6" id="KW-0479">Metal-binding</keyword>
<keyword evidence="9 12" id="KW-0119">Carbohydrate metabolism</keyword>
<comment type="caution">
    <text evidence="15">The sequence shown here is derived from an EMBL/GenBank/DDBJ whole genome shotgun (WGS) entry which is preliminary data.</text>
</comment>
<feature type="domain" description="Glycosyl hydrolase family 13 catalytic" evidence="14">
    <location>
        <begin position="33"/>
        <end position="364"/>
    </location>
</feature>
<evidence type="ECO:0000259" key="13">
    <source>
        <dbReference type="SMART" id="SM00632"/>
    </source>
</evidence>
<gene>
    <name evidence="15" type="primary">aml</name>
    <name evidence="15" type="ORF">Lqui_0098</name>
</gene>
<keyword evidence="10 12" id="KW-0326">Glycosidase</keyword>
<evidence type="ECO:0000256" key="11">
    <source>
        <dbReference type="RuleBase" id="RU003615"/>
    </source>
</evidence>
<evidence type="ECO:0000256" key="6">
    <source>
        <dbReference type="ARBA" id="ARBA00022723"/>
    </source>
</evidence>
<keyword evidence="8" id="KW-0106">Calcium</keyword>
<dbReference type="Pfam" id="PF02806">
    <property type="entry name" value="Alpha-amylase_C"/>
    <property type="match status" value="1"/>
</dbReference>
<dbReference type="Gene3D" id="3.20.20.80">
    <property type="entry name" value="Glycosidases"/>
    <property type="match status" value="1"/>
</dbReference>
<feature type="domain" description="Alpha-amylase C-terminal" evidence="13">
    <location>
        <begin position="373"/>
        <end position="459"/>
    </location>
</feature>
<reference evidence="15 16" key="1">
    <citation type="submission" date="2015-11" db="EMBL/GenBank/DDBJ databases">
        <title>Genomic analysis of 38 Legionella species identifies large and diverse effector repertoires.</title>
        <authorList>
            <person name="Burstein D."/>
            <person name="Amaro F."/>
            <person name="Zusman T."/>
            <person name="Lifshitz Z."/>
            <person name="Cohen O."/>
            <person name="Gilbert J.A."/>
            <person name="Pupko T."/>
            <person name="Shuman H.A."/>
            <person name="Segal G."/>
        </authorList>
    </citation>
    <scope>NUCLEOTIDE SEQUENCE [LARGE SCALE GENOMIC DNA]</scope>
    <source>
        <strain evidence="15 16">CDC#1442-AUS-E</strain>
    </source>
</reference>
<evidence type="ECO:0000256" key="2">
    <source>
        <dbReference type="ARBA" id="ARBA00001913"/>
    </source>
</evidence>
<proteinExistence type="inferred from homology"/>
<dbReference type="Proteomes" id="UP000054618">
    <property type="component" value="Unassembled WGS sequence"/>
</dbReference>
<dbReference type="CDD" id="cd11317">
    <property type="entry name" value="AmyAc_bac_euk_AmyA"/>
    <property type="match status" value="1"/>
</dbReference>
<dbReference type="InterPro" id="IPR006046">
    <property type="entry name" value="Alpha_amylase"/>
</dbReference>
<dbReference type="InterPro" id="IPR006048">
    <property type="entry name" value="A-amylase/branching_C"/>
</dbReference>
<protein>
    <recommendedName>
        <fullName evidence="5 12">Alpha-amylase</fullName>
        <ecNumber evidence="4 12">3.2.1.1</ecNumber>
    </recommendedName>
</protein>
<dbReference type="InterPro" id="IPR031319">
    <property type="entry name" value="A-amylase_C"/>
</dbReference>
<dbReference type="InterPro" id="IPR006047">
    <property type="entry name" value="GH13_cat_dom"/>
</dbReference>
<evidence type="ECO:0000259" key="14">
    <source>
        <dbReference type="SMART" id="SM00642"/>
    </source>
</evidence>
<evidence type="ECO:0000256" key="1">
    <source>
        <dbReference type="ARBA" id="ARBA00000548"/>
    </source>
</evidence>
<dbReference type="EC" id="3.2.1.1" evidence="4 12"/>
<dbReference type="Gene3D" id="2.60.40.1180">
    <property type="entry name" value="Golgi alpha-mannosidase II"/>
    <property type="match status" value="1"/>
</dbReference>